<keyword evidence="4" id="KW-0456">Lyase</keyword>
<dbReference type="SFLD" id="SFLDS00005">
    <property type="entry name" value="Isoprenoid_Synthase_Type_I"/>
    <property type="match status" value="1"/>
</dbReference>
<proteinExistence type="inferred from homology"/>
<comment type="similarity">
    <text evidence="2 4">Belongs to the terpene synthase family.</text>
</comment>
<dbReference type="PANTHER" id="PTHR35201:SF4">
    <property type="entry name" value="BETA-PINACENE SYNTHASE-RELATED"/>
    <property type="match status" value="1"/>
</dbReference>
<organism evidence="5 6">
    <name type="scientific">Heterodermia speciosa</name>
    <dbReference type="NCBI Taxonomy" id="116794"/>
    <lineage>
        <taxon>Eukaryota</taxon>
        <taxon>Fungi</taxon>
        <taxon>Dikarya</taxon>
        <taxon>Ascomycota</taxon>
        <taxon>Pezizomycotina</taxon>
        <taxon>Lecanoromycetes</taxon>
        <taxon>OSLEUM clade</taxon>
        <taxon>Lecanoromycetidae</taxon>
        <taxon>Caliciales</taxon>
        <taxon>Physciaceae</taxon>
        <taxon>Heterodermia</taxon>
    </lineage>
</organism>
<evidence type="ECO:0000313" key="5">
    <source>
        <dbReference type="EMBL" id="CAF9915800.1"/>
    </source>
</evidence>
<dbReference type="EC" id="4.2.3.-" evidence="4"/>
<dbReference type="SUPFAM" id="SSF48576">
    <property type="entry name" value="Terpenoid synthases"/>
    <property type="match status" value="1"/>
</dbReference>
<keyword evidence="4" id="KW-0479">Metal-binding</keyword>
<dbReference type="PANTHER" id="PTHR35201">
    <property type="entry name" value="TERPENE SYNTHASE"/>
    <property type="match status" value="1"/>
</dbReference>
<evidence type="ECO:0000256" key="4">
    <source>
        <dbReference type="RuleBase" id="RU366034"/>
    </source>
</evidence>
<dbReference type="Pfam" id="PF19086">
    <property type="entry name" value="Terpene_syn_C_2"/>
    <property type="match status" value="1"/>
</dbReference>
<evidence type="ECO:0000256" key="1">
    <source>
        <dbReference type="ARBA" id="ARBA00001946"/>
    </source>
</evidence>
<dbReference type="Gene3D" id="1.10.600.10">
    <property type="entry name" value="Farnesyl Diphosphate Synthase"/>
    <property type="match status" value="1"/>
</dbReference>
<dbReference type="InterPro" id="IPR008949">
    <property type="entry name" value="Isoprenoid_synthase_dom_sf"/>
</dbReference>
<evidence type="ECO:0000313" key="6">
    <source>
        <dbReference type="Proteomes" id="UP000664521"/>
    </source>
</evidence>
<dbReference type="Proteomes" id="UP000664521">
    <property type="component" value="Unassembled WGS sequence"/>
</dbReference>
<comment type="cofactor">
    <cofactor evidence="1 4">
        <name>Mg(2+)</name>
        <dbReference type="ChEBI" id="CHEBI:18420"/>
    </cofactor>
</comment>
<accession>A0A8H3IHF2</accession>
<gene>
    <name evidence="5" type="ORF">HETSPECPRED_002586</name>
</gene>
<dbReference type="OrthoDB" id="2861623at2759"/>
<dbReference type="InterPro" id="IPR034686">
    <property type="entry name" value="Terpene_cyclase-like_2"/>
</dbReference>
<dbReference type="EMBL" id="CAJPDS010000016">
    <property type="protein sequence ID" value="CAF9915800.1"/>
    <property type="molecule type" value="Genomic_DNA"/>
</dbReference>
<dbReference type="AlphaFoldDB" id="A0A8H3IHF2"/>
<dbReference type="GO" id="GO:0010333">
    <property type="term" value="F:terpene synthase activity"/>
    <property type="evidence" value="ECO:0007669"/>
    <property type="project" value="InterPro"/>
</dbReference>
<dbReference type="GO" id="GO:0008299">
    <property type="term" value="P:isoprenoid biosynthetic process"/>
    <property type="evidence" value="ECO:0007669"/>
    <property type="project" value="UniProtKB-ARBA"/>
</dbReference>
<evidence type="ECO:0000256" key="2">
    <source>
        <dbReference type="ARBA" id="ARBA00006333"/>
    </source>
</evidence>
<sequence length="423" mass="48787">MRCYIKQGLLEGRLQPECADPLTILNFAGLYPTNPRETVYVLLNKEFVQMAPSVKAQSVPAPQGLLKPSQREETVLLPDLFVSFHAEEPRFHPGYQQVKQESEAWFANVCHYDEKSYKKLVKADFPSFIAMWVHDVKLDDFRTICDWSSWVFDFDDMFDEGTLNKNPEQARIQITNHKNVMNQDDPTRMMIPEDPLLKVFASVWHRVAKRSSEVIRKRFIESNIDYMEGVLRQVEVVASAGRPDEEEYIAMRRRSIGVTPCLAFIDYCYDLDLPDEVVHHPSIQELQKVAKELVVIQNDAVSFLKELADGIDQNLVAFYGRCGMPPQEAYDRIGTLYKARCRQWYLAWADVPQWGETMDKQVQKYIHSMQDLVTANLNWSFRSTRYFGEKTGQVRMTRAITVSSEQLLKNGLTPPGKKSAAKP</sequence>
<reference evidence="5" key="1">
    <citation type="submission" date="2021-03" db="EMBL/GenBank/DDBJ databases">
        <authorList>
            <person name="Tagirdzhanova G."/>
        </authorList>
    </citation>
    <scope>NUCLEOTIDE SEQUENCE</scope>
</reference>
<comment type="caution">
    <text evidence="5">The sequence shown here is derived from an EMBL/GenBank/DDBJ whole genome shotgun (WGS) entry which is preliminary data.</text>
</comment>
<protein>
    <recommendedName>
        <fullName evidence="4">Terpene synthase</fullName>
        <ecNumber evidence="4">4.2.3.-</ecNumber>
    </recommendedName>
</protein>
<keyword evidence="3 4" id="KW-0460">Magnesium</keyword>
<name>A0A8H3IHF2_9LECA</name>
<dbReference type="SFLD" id="SFLDG01020">
    <property type="entry name" value="Terpene_Cyclase_Like_2"/>
    <property type="match status" value="1"/>
</dbReference>
<dbReference type="GO" id="GO:0046872">
    <property type="term" value="F:metal ion binding"/>
    <property type="evidence" value="ECO:0007669"/>
    <property type="project" value="UniProtKB-KW"/>
</dbReference>
<evidence type="ECO:0000256" key="3">
    <source>
        <dbReference type="ARBA" id="ARBA00022842"/>
    </source>
</evidence>
<keyword evidence="6" id="KW-1185">Reference proteome</keyword>